<dbReference type="Proteomes" id="UP001422759">
    <property type="component" value="Unassembled WGS sequence"/>
</dbReference>
<dbReference type="Gene3D" id="3.40.50.150">
    <property type="entry name" value="Vaccinia Virus protein VP39"/>
    <property type="match status" value="1"/>
</dbReference>
<dbReference type="EMBL" id="BAAANT010000031">
    <property type="protein sequence ID" value="GAA2151442.1"/>
    <property type="molecule type" value="Genomic_DNA"/>
</dbReference>
<dbReference type="PANTHER" id="PTHR43464">
    <property type="entry name" value="METHYLTRANSFERASE"/>
    <property type="match status" value="1"/>
</dbReference>
<organism evidence="5 6">
    <name type="scientific">Kitasatospora kazusensis</name>
    <dbReference type="NCBI Taxonomy" id="407974"/>
    <lineage>
        <taxon>Bacteria</taxon>
        <taxon>Bacillati</taxon>
        <taxon>Actinomycetota</taxon>
        <taxon>Actinomycetes</taxon>
        <taxon>Kitasatosporales</taxon>
        <taxon>Streptomycetaceae</taxon>
        <taxon>Kitasatospora</taxon>
    </lineage>
</organism>
<gene>
    <name evidence="5" type="ORF">GCM10009760_46840</name>
</gene>
<evidence type="ECO:0000256" key="1">
    <source>
        <dbReference type="ARBA" id="ARBA00022603"/>
    </source>
</evidence>
<evidence type="ECO:0000259" key="4">
    <source>
        <dbReference type="Pfam" id="PF13649"/>
    </source>
</evidence>
<protein>
    <recommendedName>
        <fullName evidence="4">Methyltransferase domain-containing protein</fullName>
    </recommendedName>
</protein>
<reference evidence="5 6" key="1">
    <citation type="journal article" date="2019" name="Int. J. Syst. Evol. Microbiol.">
        <title>The Global Catalogue of Microorganisms (GCM) 10K type strain sequencing project: providing services to taxonomists for standard genome sequencing and annotation.</title>
        <authorList>
            <consortium name="The Broad Institute Genomics Platform"/>
            <consortium name="The Broad Institute Genome Sequencing Center for Infectious Disease"/>
            <person name="Wu L."/>
            <person name="Ma J."/>
        </authorList>
    </citation>
    <scope>NUCLEOTIDE SEQUENCE [LARGE SCALE GENOMIC DNA]</scope>
    <source>
        <strain evidence="5 6">JCM 14560</strain>
    </source>
</reference>
<feature type="domain" description="Methyltransferase" evidence="4">
    <location>
        <begin position="55"/>
        <end position="161"/>
    </location>
</feature>
<name>A0ABN3A0Q1_9ACTN</name>
<keyword evidence="6" id="KW-1185">Reference proteome</keyword>
<keyword evidence="3" id="KW-0949">S-adenosyl-L-methionine</keyword>
<dbReference type="InterPro" id="IPR029063">
    <property type="entry name" value="SAM-dependent_MTases_sf"/>
</dbReference>
<evidence type="ECO:0000313" key="6">
    <source>
        <dbReference type="Proteomes" id="UP001422759"/>
    </source>
</evidence>
<dbReference type="CDD" id="cd02440">
    <property type="entry name" value="AdoMet_MTases"/>
    <property type="match status" value="1"/>
</dbReference>
<dbReference type="PANTHER" id="PTHR43464:SF19">
    <property type="entry name" value="UBIQUINONE BIOSYNTHESIS O-METHYLTRANSFERASE, MITOCHONDRIAL"/>
    <property type="match status" value="1"/>
</dbReference>
<sequence length="229" mass="24697">MSDRSEAAGNGVSPAGGTAGYAETADALAVQYEEVTFAEVHRDVLQLVPAEPGRILDVGAGTGRDAAALAARGHRVVAVEPTAELRAHGQRIHADSGIDWVDDALPHLTELTELTGLTGLTSRQRPGRFDAVFATAVWMHLDAEERRRAMARIAELLVPGGRFFVNLRHGPVPAGRRMFDVPPAELTELGAAYGLETVHRSERSDLHGRDGVRWSSLVLQAKDVDRSRD</sequence>
<evidence type="ECO:0000313" key="5">
    <source>
        <dbReference type="EMBL" id="GAA2151442.1"/>
    </source>
</evidence>
<dbReference type="InterPro" id="IPR041698">
    <property type="entry name" value="Methyltransf_25"/>
</dbReference>
<comment type="caution">
    <text evidence="5">The sequence shown here is derived from an EMBL/GenBank/DDBJ whole genome shotgun (WGS) entry which is preliminary data.</text>
</comment>
<evidence type="ECO:0000256" key="2">
    <source>
        <dbReference type="ARBA" id="ARBA00022679"/>
    </source>
</evidence>
<dbReference type="RefSeq" id="WP_344467897.1">
    <property type="nucleotide sequence ID" value="NZ_BAAANT010000031.1"/>
</dbReference>
<dbReference type="SUPFAM" id="SSF53335">
    <property type="entry name" value="S-adenosyl-L-methionine-dependent methyltransferases"/>
    <property type="match status" value="1"/>
</dbReference>
<accession>A0ABN3A0Q1</accession>
<proteinExistence type="predicted"/>
<dbReference type="Pfam" id="PF13649">
    <property type="entry name" value="Methyltransf_25"/>
    <property type="match status" value="1"/>
</dbReference>
<keyword evidence="2" id="KW-0808">Transferase</keyword>
<evidence type="ECO:0000256" key="3">
    <source>
        <dbReference type="ARBA" id="ARBA00022691"/>
    </source>
</evidence>
<keyword evidence="1" id="KW-0489">Methyltransferase</keyword>